<dbReference type="HOGENOM" id="CLU_1348519_0_0_1"/>
<reference evidence="2" key="4">
    <citation type="submission" date="2025-09" db="UniProtKB">
        <authorList>
            <consortium name="Ensembl"/>
        </authorList>
    </citation>
    <scope>IDENTIFICATION</scope>
</reference>
<feature type="compositionally biased region" description="Basic and acidic residues" evidence="1">
    <location>
        <begin position="41"/>
        <end position="54"/>
    </location>
</feature>
<reference evidence="3" key="1">
    <citation type="journal article" date="2002" name="Science">
        <title>The draft genome of Ciona intestinalis: insights into chordate and vertebrate origins.</title>
        <authorList>
            <person name="Dehal P."/>
            <person name="Satou Y."/>
            <person name="Campbell R.K."/>
            <person name="Chapman J."/>
            <person name="Degnan B."/>
            <person name="De Tomaso A."/>
            <person name="Davidson B."/>
            <person name="Di Gregorio A."/>
            <person name="Gelpke M."/>
            <person name="Goodstein D.M."/>
            <person name="Harafuji N."/>
            <person name="Hastings K.E."/>
            <person name="Ho I."/>
            <person name="Hotta K."/>
            <person name="Huang W."/>
            <person name="Kawashima T."/>
            <person name="Lemaire P."/>
            <person name="Martinez D."/>
            <person name="Meinertzhagen I.A."/>
            <person name="Necula S."/>
            <person name="Nonaka M."/>
            <person name="Putnam N."/>
            <person name="Rash S."/>
            <person name="Saiga H."/>
            <person name="Satake M."/>
            <person name="Terry A."/>
            <person name="Yamada L."/>
            <person name="Wang H.G."/>
            <person name="Awazu S."/>
            <person name="Azumi K."/>
            <person name="Boore J."/>
            <person name="Branno M."/>
            <person name="Chin-Bow S."/>
            <person name="DeSantis R."/>
            <person name="Doyle S."/>
            <person name="Francino P."/>
            <person name="Keys D.N."/>
            <person name="Haga S."/>
            <person name="Hayashi H."/>
            <person name="Hino K."/>
            <person name="Imai K.S."/>
            <person name="Inaba K."/>
            <person name="Kano S."/>
            <person name="Kobayashi K."/>
            <person name="Kobayashi M."/>
            <person name="Lee B.I."/>
            <person name="Makabe K.W."/>
            <person name="Manohar C."/>
            <person name="Matassi G."/>
            <person name="Medina M."/>
            <person name="Mochizuki Y."/>
            <person name="Mount S."/>
            <person name="Morishita T."/>
            <person name="Miura S."/>
            <person name="Nakayama A."/>
            <person name="Nishizaka S."/>
            <person name="Nomoto H."/>
            <person name="Ohta F."/>
            <person name="Oishi K."/>
            <person name="Rigoutsos I."/>
            <person name="Sano M."/>
            <person name="Sasaki A."/>
            <person name="Sasakura Y."/>
            <person name="Shoguchi E."/>
            <person name="Shin-i T."/>
            <person name="Spagnuolo A."/>
            <person name="Stainier D."/>
            <person name="Suzuki M.M."/>
            <person name="Tassy O."/>
            <person name="Takatori N."/>
            <person name="Tokuoka M."/>
            <person name="Yagi K."/>
            <person name="Yoshizaki F."/>
            <person name="Wada S."/>
            <person name="Zhang C."/>
            <person name="Hyatt P.D."/>
            <person name="Larimer F."/>
            <person name="Detter C."/>
            <person name="Doggett N."/>
            <person name="Glavina T."/>
            <person name="Hawkins T."/>
            <person name="Richardson P."/>
            <person name="Lucas S."/>
            <person name="Kohara Y."/>
            <person name="Levine M."/>
            <person name="Satoh N."/>
            <person name="Rokhsar D.S."/>
        </authorList>
    </citation>
    <scope>NUCLEOTIDE SEQUENCE [LARGE SCALE GENOMIC DNA]</scope>
</reference>
<dbReference type="AlphaFoldDB" id="H2XLS1"/>
<reference evidence="2" key="3">
    <citation type="submission" date="2025-08" db="UniProtKB">
        <authorList>
            <consortium name="Ensembl"/>
        </authorList>
    </citation>
    <scope>IDENTIFICATION</scope>
</reference>
<evidence type="ECO:0000313" key="3">
    <source>
        <dbReference type="Proteomes" id="UP000008144"/>
    </source>
</evidence>
<reference evidence="2" key="2">
    <citation type="journal article" date="2008" name="Genome Biol.">
        <title>Improved genome assembly and evidence-based global gene model set for the chordate Ciona intestinalis: new insight into intron and operon populations.</title>
        <authorList>
            <person name="Satou Y."/>
            <person name="Mineta K."/>
            <person name="Ogasawara M."/>
            <person name="Sasakura Y."/>
            <person name="Shoguchi E."/>
            <person name="Ueno K."/>
            <person name="Yamada L."/>
            <person name="Matsumoto J."/>
            <person name="Wasserscheid J."/>
            <person name="Dewar K."/>
            <person name="Wiley G.B."/>
            <person name="Macmil S.L."/>
            <person name="Roe B.A."/>
            <person name="Zeller R.W."/>
            <person name="Hastings K.E."/>
            <person name="Lemaire P."/>
            <person name="Lindquist E."/>
            <person name="Endo T."/>
            <person name="Hotta K."/>
            <person name="Inaba K."/>
        </authorList>
    </citation>
    <scope>NUCLEOTIDE SEQUENCE [LARGE SCALE GENOMIC DNA]</scope>
    <source>
        <strain evidence="2">wild type</strain>
    </source>
</reference>
<feature type="region of interest" description="Disordered" evidence="1">
    <location>
        <begin position="17"/>
        <end position="95"/>
    </location>
</feature>
<dbReference type="Proteomes" id="UP000008144">
    <property type="component" value="Chromosome 4"/>
</dbReference>
<protein>
    <submittedName>
        <fullName evidence="2">Uncharacterized protein</fullName>
    </submittedName>
</protein>
<dbReference type="InParanoid" id="H2XLS1"/>
<accession>H2XLS1</accession>
<dbReference type="Ensembl" id="ENSCINT00000034369.1">
    <property type="protein sequence ID" value="ENSCINP00000030603.1"/>
    <property type="gene ID" value="ENSCING00000024890.1"/>
</dbReference>
<dbReference type="EMBL" id="EAAA01001847">
    <property type="status" value="NOT_ANNOTATED_CDS"/>
    <property type="molecule type" value="Genomic_DNA"/>
</dbReference>
<feature type="compositionally biased region" description="Polar residues" evidence="1">
    <location>
        <begin position="17"/>
        <end position="36"/>
    </location>
</feature>
<name>H2XLS1_CIOIN</name>
<sequence>MFENNLPNQAMFNASSESFRSNQPNISPSILQSKTHLPSYKAEHSINNRSETKTLHVHNNEVSVARHESLGPIGSPASSRRGKPEKSQSNTWPYKGNVSNIMSNANCSSEYANYLAQVQSLNQHERIENSQANANRELANTGMNSFDIFSTPDLVQHVIPRKSASLQENSDSAVKHFTSTDDPTIKTWEMWPSVSVESRGMWN</sequence>
<organism evidence="2 3">
    <name type="scientific">Ciona intestinalis</name>
    <name type="common">Transparent sea squirt</name>
    <name type="synonym">Ascidia intestinalis</name>
    <dbReference type="NCBI Taxonomy" id="7719"/>
    <lineage>
        <taxon>Eukaryota</taxon>
        <taxon>Metazoa</taxon>
        <taxon>Chordata</taxon>
        <taxon>Tunicata</taxon>
        <taxon>Ascidiacea</taxon>
        <taxon>Phlebobranchia</taxon>
        <taxon>Cionidae</taxon>
        <taxon>Ciona</taxon>
    </lineage>
</organism>
<proteinExistence type="predicted"/>
<keyword evidence="3" id="KW-1185">Reference proteome</keyword>
<evidence type="ECO:0000313" key="2">
    <source>
        <dbReference type="Ensembl" id="ENSCINP00000030603.1"/>
    </source>
</evidence>
<evidence type="ECO:0000256" key="1">
    <source>
        <dbReference type="SAM" id="MobiDB-lite"/>
    </source>
</evidence>